<accession>A0A512JRX5</accession>
<keyword evidence="2" id="KW-1185">Reference proteome</keyword>
<gene>
    <name evidence="1" type="ORF">MGN01_45530</name>
</gene>
<evidence type="ECO:0000313" key="1">
    <source>
        <dbReference type="EMBL" id="GEP12708.1"/>
    </source>
</evidence>
<name>A0A512JRX5_9HYPH</name>
<protein>
    <submittedName>
        <fullName evidence="1">Uncharacterized protein</fullName>
    </submittedName>
</protein>
<organism evidence="1 2">
    <name type="scientific">Methylobacterium gnaphalii</name>
    <dbReference type="NCBI Taxonomy" id="1010610"/>
    <lineage>
        <taxon>Bacteria</taxon>
        <taxon>Pseudomonadati</taxon>
        <taxon>Pseudomonadota</taxon>
        <taxon>Alphaproteobacteria</taxon>
        <taxon>Hyphomicrobiales</taxon>
        <taxon>Methylobacteriaceae</taxon>
        <taxon>Methylobacterium</taxon>
    </lineage>
</organism>
<dbReference type="AlphaFoldDB" id="A0A512JRX5"/>
<proteinExistence type="predicted"/>
<comment type="caution">
    <text evidence="1">The sequence shown here is derived from an EMBL/GenBank/DDBJ whole genome shotgun (WGS) entry which is preliminary data.</text>
</comment>
<dbReference type="EMBL" id="BJZV01000061">
    <property type="protein sequence ID" value="GEP12708.1"/>
    <property type="molecule type" value="Genomic_DNA"/>
</dbReference>
<reference evidence="1 2" key="1">
    <citation type="submission" date="2019-07" db="EMBL/GenBank/DDBJ databases">
        <title>Whole genome shotgun sequence of Methylobacterium gnaphalii NBRC 107716.</title>
        <authorList>
            <person name="Hosoyama A."/>
            <person name="Uohara A."/>
            <person name="Ohji S."/>
            <person name="Ichikawa N."/>
        </authorList>
    </citation>
    <scope>NUCLEOTIDE SEQUENCE [LARGE SCALE GENOMIC DNA]</scope>
    <source>
        <strain evidence="1 2">NBRC 107716</strain>
    </source>
</reference>
<sequence>MGIDALLEIKGFTQPVDGLLDATNPFRRNMPIGLADVKGAPVEGHNGGDHGFHVSIVVDCHATYT</sequence>
<evidence type="ECO:0000313" key="2">
    <source>
        <dbReference type="Proteomes" id="UP000321750"/>
    </source>
</evidence>
<dbReference type="Proteomes" id="UP000321750">
    <property type="component" value="Unassembled WGS sequence"/>
</dbReference>